<proteinExistence type="predicted"/>
<protein>
    <submittedName>
        <fullName evidence="1">Gliding motility-associated C-terminal domain-containing protein</fullName>
    </submittedName>
</protein>
<reference evidence="1" key="1">
    <citation type="submission" date="2020-09" db="EMBL/GenBank/DDBJ databases">
        <title>Taishania pollutisoli gen. nov., sp. nov., Isolated from Tetrabromobisphenol A-Contaminated Soil.</title>
        <authorList>
            <person name="Chen Q."/>
        </authorList>
    </citation>
    <scope>NUCLEOTIDE SEQUENCE</scope>
    <source>
        <strain evidence="1">CZZ-1</strain>
    </source>
</reference>
<evidence type="ECO:0000313" key="1">
    <source>
        <dbReference type="EMBL" id="MBC9811867.1"/>
    </source>
</evidence>
<accession>A0A8J6P506</accession>
<keyword evidence="2" id="KW-1185">Reference proteome</keyword>
<dbReference type="InterPro" id="IPR026341">
    <property type="entry name" value="T9SS_type_B"/>
</dbReference>
<gene>
    <name evidence="1" type="ORF">H9Y05_05195</name>
</gene>
<dbReference type="AlphaFoldDB" id="A0A8J6P506"/>
<dbReference type="RefSeq" id="WP_216713684.1">
    <property type="nucleotide sequence ID" value="NZ_JACVEL010000002.1"/>
</dbReference>
<dbReference type="EMBL" id="JACVEL010000002">
    <property type="protein sequence ID" value="MBC9811867.1"/>
    <property type="molecule type" value="Genomic_DNA"/>
</dbReference>
<dbReference type="Proteomes" id="UP000652681">
    <property type="component" value="Unassembled WGS sequence"/>
</dbReference>
<dbReference type="Pfam" id="PF13585">
    <property type="entry name" value="CHU_C"/>
    <property type="match status" value="1"/>
</dbReference>
<dbReference type="Gene3D" id="2.60.120.260">
    <property type="entry name" value="Galactose-binding domain-like"/>
    <property type="match status" value="1"/>
</dbReference>
<comment type="caution">
    <text evidence="1">The sequence shown here is derived from an EMBL/GenBank/DDBJ whole genome shotgun (WGS) entry which is preliminary data.</text>
</comment>
<dbReference type="NCBIfam" id="TIGR04131">
    <property type="entry name" value="Bac_Flav_CTERM"/>
    <property type="match status" value="1"/>
</dbReference>
<sequence>MYNGSFEEYSECPVSAEMNNGQFERARGWWIPTLASPDYYHRCNNDNNGTWNSVWIPNNFWGHQETFYGDGYAGFIPVMDGSGLEYEYFRTELISPLKPCIEYRFSMYVSLADYSTHGLSKLGAYFSTDNPYQQNTSRIINNPQIKYTGVPITDTINWTKIEGTFTADGGEQYLTIGFFDENIDTLFVQSSLGFYFHPYYYVDSISLYQVESNNTVPCDFQITFPNVFTPNGDGMNDIINISDLLGFVKEVKILNRWGNVITLLNKDNPIWNGSNCPDGVYYYIFKYEVSSKQKHQSGFIQLVR</sequence>
<organism evidence="1 2">
    <name type="scientific">Taishania pollutisoli</name>
    <dbReference type="NCBI Taxonomy" id="2766479"/>
    <lineage>
        <taxon>Bacteria</taxon>
        <taxon>Pseudomonadati</taxon>
        <taxon>Bacteroidota</taxon>
        <taxon>Flavobacteriia</taxon>
        <taxon>Flavobacteriales</taxon>
        <taxon>Crocinitomicaceae</taxon>
        <taxon>Taishania</taxon>
    </lineage>
</organism>
<name>A0A8J6P506_9FLAO</name>
<evidence type="ECO:0000313" key="2">
    <source>
        <dbReference type="Proteomes" id="UP000652681"/>
    </source>
</evidence>